<keyword evidence="3" id="KW-0808">Transferase</keyword>
<dbReference type="Proteomes" id="UP000663464">
    <property type="component" value="Chromosome"/>
</dbReference>
<sequence length="411" mass="47647">MINLAKCRFCNTKLKNTFVDLGMSPLANSYLKKEQLNKKENFYPLNAYVCSNCYLVQLEEFESPKEIFNEYAYFSSYSDSWLRHAKIYSEKVIERFNINSKSKVIEIASNDGYLLQYFKKENIPVLGIEPAKNVALEAEKKGISTIKEFFNCELVEELLKQNIKADLLIGNNVLAHVPNINDFVKAMKLILKSNGIITMEFPHLLQLINENQFDTIYHEHFSYLSLIAVNNIFQKHGLCIFDVEELNTHGGSLRIYAKHMEDTSKDIHQNVAIIVEKEIKLGLNEVEAYTEFHEKVKKIKRNSLQHLIKLKNKGYKIVGYGAPAKGNTFLNYCGIGSDFLEYTVDKNPYKQELCLPGTHIPIYPVEKIKETKPDYVVILPWNIKEEVIEQIKYIREWNGNFITFIPQIEVF</sequence>
<protein>
    <submittedName>
        <fullName evidence="3">Class I SAM-dependent methyltransferase</fullName>
    </submittedName>
</protein>
<feature type="domain" description="C-methyltransferase" evidence="2">
    <location>
        <begin position="248"/>
        <end position="406"/>
    </location>
</feature>
<organism evidence="3 4">
    <name type="scientific">Clostridium botulinum</name>
    <dbReference type="NCBI Taxonomy" id="1491"/>
    <lineage>
        <taxon>Bacteria</taxon>
        <taxon>Bacillati</taxon>
        <taxon>Bacillota</taxon>
        <taxon>Clostridia</taxon>
        <taxon>Eubacteriales</taxon>
        <taxon>Clostridiaceae</taxon>
        <taxon>Clostridium</taxon>
    </lineage>
</organism>
<accession>A0ABD7CHR1</accession>
<dbReference type="Gene3D" id="3.40.50.720">
    <property type="entry name" value="NAD(P)-binding Rossmann-like Domain"/>
    <property type="match status" value="1"/>
</dbReference>
<evidence type="ECO:0000313" key="4">
    <source>
        <dbReference type="Proteomes" id="UP000663464"/>
    </source>
</evidence>
<dbReference type="InterPro" id="IPR038576">
    <property type="entry name" value="Methyltransf_Zn-bd_dom_put_sf"/>
</dbReference>
<dbReference type="InterPro" id="IPR029063">
    <property type="entry name" value="SAM-dependent_MTases_sf"/>
</dbReference>
<dbReference type="InterPro" id="IPR052356">
    <property type="entry name" value="Thiol_S-MT"/>
</dbReference>
<dbReference type="PANTHER" id="PTHR45036:SF1">
    <property type="entry name" value="METHYLTRANSFERASE LIKE 7A"/>
    <property type="match status" value="1"/>
</dbReference>
<dbReference type="GO" id="GO:0032259">
    <property type="term" value="P:methylation"/>
    <property type="evidence" value="ECO:0007669"/>
    <property type="project" value="UniProtKB-KW"/>
</dbReference>
<feature type="domain" description="Methyltransferase putative zinc binding" evidence="1">
    <location>
        <begin position="7"/>
        <end position="68"/>
    </location>
</feature>
<reference evidence="3 4" key="1">
    <citation type="journal article" date="2014" name="J. Infect. Dis.">
        <title>Molecular characterization of a novel botulinum neurotoxin type H gene.</title>
        <authorList>
            <person name="Dover N."/>
            <person name="Barash J.R."/>
            <person name="Hill K.K."/>
            <person name="Xie G."/>
            <person name="Arnon S.S."/>
        </authorList>
    </citation>
    <scope>NUCLEOTIDE SEQUENCE [LARGE SCALE GENOMIC DNA]</scope>
    <source>
        <strain evidence="3 4">IBCA10-7060</strain>
    </source>
</reference>
<dbReference type="InterPro" id="IPR013630">
    <property type="entry name" value="Methyltransf_Zn-bd_dom_put"/>
</dbReference>
<dbReference type="RefSeq" id="WP_041345819.1">
    <property type="nucleotide sequence ID" value="NZ_CP069280.1"/>
</dbReference>
<dbReference type="Gene3D" id="6.20.50.110">
    <property type="entry name" value="Methyltransferase, zinc-binding domain"/>
    <property type="match status" value="1"/>
</dbReference>
<dbReference type="InterPro" id="IPR013691">
    <property type="entry name" value="MeTrfase_14"/>
</dbReference>
<dbReference type="Pfam" id="PF08421">
    <property type="entry name" value="Methyltransf_13"/>
    <property type="match status" value="1"/>
</dbReference>
<dbReference type="SUPFAM" id="SSF53335">
    <property type="entry name" value="S-adenosyl-L-methionine-dependent methyltransferases"/>
    <property type="match status" value="1"/>
</dbReference>
<dbReference type="Pfam" id="PF08484">
    <property type="entry name" value="Methyltransf_14"/>
    <property type="match status" value="1"/>
</dbReference>
<gene>
    <name evidence="3" type="ORF">JQS73_14450</name>
</gene>
<keyword evidence="3" id="KW-0489">Methyltransferase</keyword>
<evidence type="ECO:0000313" key="3">
    <source>
        <dbReference type="EMBL" id="QRI52622.1"/>
    </source>
</evidence>
<dbReference type="GO" id="GO:0008168">
    <property type="term" value="F:methyltransferase activity"/>
    <property type="evidence" value="ECO:0007669"/>
    <property type="project" value="UniProtKB-KW"/>
</dbReference>
<proteinExistence type="predicted"/>
<dbReference type="Gene3D" id="3.40.50.150">
    <property type="entry name" value="Vaccinia Virus protein VP39"/>
    <property type="match status" value="1"/>
</dbReference>
<dbReference type="Pfam" id="PF13489">
    <property type="entry name" value="Methyltransf_23"/>
    <property type="match status" value="1"/>
</dbReference>
<evidence type="ECO:0000259" key="2">
    <source>
        <dbReference type="Pfam" id="PF08484"/>
    </source>
</evidence>
<dbReference type="PANTHER" id="PTHR45036">
    <property type="entry name" value="METHYLTRANSFERASE LIKE 7B"/>
    <property type="match status" value="1"/>
</dbReference>
<dbReference type="AlphaFoldDB" id="A0ABD7CHR1"/>
<dbReference type="EMBL" id="CP069280">
    <property type="protein sequence ID" value="QRI52622.1"/>
    <property type="molecule type" value="Genomic_DNA"/>
</dbReference>
<evidence type="ECO:0000259" key="1">
    <source>
        <dbReference type="Pfam" id="PF08421"/>
    </source>
</evidence>
<name>A0ABD7CHR1_CLOBO</name>